<evidence type="ECO:0000313" key="5">
    <source>
        <dbReference type="Proteomes" id="UP001499863"/>
    </source>
</evidence>
<feature type="transmembrane region" description="Helical" evidence="2">
    <location>
        <begin position="316"/>
        <end position="335"/>
    </location>
</feature>
<gene>
    <name evidence="4" type="ORF">GCM10009639_50930</name>
</gene>
<feature type="transmembrane region" description="Helical" evidence="2">
    <location>
        <begin position="116"/>
        <end position="134"/>
    </location>
</feature>
<keyword evidence="4" id="KW-0808">Transferase</keyword>
<dbReference type="Pfam" id="PF01757">
    <property type="entry name" value="Acyl_transf_3"/>
    <property type="match status" value="1"/>
</dbReference>
<accession>A0ABP4J2I3</accession>
<feature type="domain" description="Acyltransferase 3" evidence="3">
    <location>
        <begin position="32"/>
        <end position="372"/>
    </location>
</feature>
<keyword evidence="5" id="KW-1185">Reference proteome</keyword>
<dbReference type="InterPro" id="IPR002656">
    <property type="entry name" value="Acyl_transf_3_dom"/>
</dbReference>
<proteinExistence type="predicted"/>
<keyword evidence="2" id="KW-0812">Transmembrane</keyword>
<evidence type="ECO:0000259" key="3">
    <source>
        <dbReference type="Pfam" id="PF01757"/>
    </source>
</evidence>
<feature type="transmembrane region" description="Helical" evidence="2">
    <location>
        <begin position="229"/>
        <end position="252"/>
    </location>
</feature>
<keyword evidence="2" id="KW-0472">Membrane</keyword>
<feature type="transmembrane region" description="Helical" evidence="2">
    <location>
        <begin position="75"/>
        <end position="95"/>
    </location>
</feature>
<feature type="transmembrane region" description="Helical" evidence="2">
    <location>
        <begin position="189"/>
        <end position="209"/>
    </location>
</feature>
<protein>
    <submittedName>
        <fullName evidence="4">Acyltransferase</fullName>
    </submittedName>
</protein>
<name>A0ABP4J2I3_9ACTN</name>
<feature type="transmembrane region" description="Helical" evidence="2">
    <location>
        <begin position="282"/>
        <end position="304"/>
    </location>
</feature>
<comment type="caution">
    <text evidence="4">The sequence shown here is derived from an EMBL/GenBank/DDBJ whole genome shotgun (WGS) entry which is preliminary data.</text>
</comment>
<dbReference type="PANTHER" id="PTHR23028:SF53">
    <property type="entry name" value="ACYL_TRANSF_3 DOMAIN-CONTAINING PROTEIN"/>
    <property type="match status" value="1"/>
</dbReference>
<dbReference type="PANTHER" id="PTHR23028">
    <property type="entry name" value="ACETYLTRANSFERASE"/>
    <property type="match status" value="1"/>
</dbReference>
<evidence type="ECO:0000313" key="4">
    <source>
        <dbReference type="EMBL" id="GAA1404765.1"/>
    </source>
</evidence>
<evidence type="ECO:0000256" key="1">
    <source>
        <dbReference type="SAM" id="MobiDB-lite"/>
    </source>
</evidence>
<feature type="transmembrane region" description="Helical" evidence="2">
    <location>
        <begin position="160"/>
        <end position="177"/>
    </location>
</feature>
<sequence length="398" mass="43438">MATDRLLAQPGPRPAGGSGPGTARAAAVRLPSLTGLRFPAALAVFAYHAALPIPTLRFFADDDVEHRFTGLADQAGGLGVAFFFVLSGFVLTWSARPGDTATGFWRRRLVKIVPNYVVAWALAMVLFAGAYTPARTAVLNLLMLQVWIPDFNTYFSVDPPSWSLGAELVFYLSFPLLHRALRAIRPERLPYWIAGAAAAVVATPVLAYLLLPDTPGVPGGYRASVAQYWFAYVLPPVRMVDFALGVLVALAVRSGRWRDLGMAWSGVLLAVGYAATRWVPYLYAQRALTVVPIALLVASAAIADRDGRFTPFRNRVMTWLGEVSFAFYLLHFIVLTELRDLLGTRMYSTVEGVGLLLLAVVVTVLLSWVLYRLVEAPITRRFSAPRGRPAATTTARPS</sequence>
<feature type="transmembrane region" description="Helical" evidence="2">
    <location>
        <begin position="355"/>
        <end position="374"/>
    </location>
</feature>
<evidence type="ECO:0000256" key="2">
    <source>
        <dbReference type="SAM" id="Phobius"/>
    </source>
</evidence>
<dbReference type="InterPro" id="IPR050879">
    <property type="entry name" value="Acyltransferase_3"/>
</dbReference>
<keyword evidence="2" id="KW-1133">Transmembrane helix</keyword>
<organism evidence="4 5">
    <name type="scientific">Kitasatospora putterlickiae</name>
    <dbReference type="NCBI Taxonomy" id="221725"/>
    <lineage>
        <taxon>Bacteria</taxon>
        <taxon>Bacillati</taxon>
        <taxon>Actinomycetota</taxon>
        <taxon>Actinomycetes</taxon>
        <taxon>Kitasatosporales</taxon>
        <taxon>Streptomycetaceae</taxon>
        <taxon>Kitasatospora</taxon>
    </lineage>
</organism>
<feature type="transmembrane region" description="Helical" evidence="2">
    <location>
        <begin position="38"/>
        <end position="60"/>
    </location>
</feature>
<dbReference type="EMBL" id="BAAAKJ010000286">
    <property type="protein sequence ID" value="GAA1404765.1"/>
    <property type="molecule type" value="Genomic_DNA"/>
</dbReference>
<keyword evidence="4" id="KW-0012">Acyltransferase</keyword>
<feature type="region of interest" description="Disordered" evidence="1">
    <location>
        <begin position="1"/>
        <end position="22"/>
    </location>
</feature>
<feature type="transmembrane region" description="Helical" evidence="2">
    <location>
        <begin position="259"/>
        <end position="276"/>
    </location>
</feature>
<reference evidence="5" key="1">
    <citation type="journal article" date="2019" name="Int. J. Syst. Evol. Microbiol.">
        <title>The Global Catalogue of Microorganisms (GCM) 10K type strain sequencing project: providing services to taxonomists for standard genome sequencing and annotation.</title>
        <authorList>
            <consortium name="The Broad Institute Genomics Platform"/>
            <consortium name="The Broad Institute Genome Sequencing Center for Infectious Disease"/>
            <person name="Wu L."/>
            <person name="Ma J."/>
        </authorList>
    </citation>
    <scope>NUCLEOTIDE SEQUENCE [LARGE SCALE GENOMIC DNA]</scope>
    <source>
        <strain evidence="5">JCM 12393</strain>
    </source>
</reference>
<dbReference type="Proteomes" id="UP001499863">
    <property type="component" value="Unassembled WGS sequence"/>
</dbReference>
<dbReference type="RefSeq" id="WP_344340072.1">
    <property type="nucleotide sequence ID" value="NZ_BAAAKJ010000286.1"/>
</dbReference>
<dbReference type="GO" id="GO:0016746">
    <property type="term" value="F:acyltransferase activity"/>
    <property type="evidence" value="ECO:0007669"/>
    <property type="project" value="UniProtKB-KW"/>
</dbReference>